<keyword evidence="2" id="KW-1003">Cell membrane</keyword>
<evidence type="ECO:0000256" key="4">
    <source>
        <dbReference type="ARBA" id="ARBA00022679"/>
    </source>
</evidence>
<keyword evidence="6 7" id="KW-0472">Membrane</keyword>
<dbReference type="InterPro" id="IPR036890">
    <property type="entry name" value="HATPase_C_sf"/>
</dbReference>
<reference evidence="9 10" key="1">
    <citation type="submission" date="2016-12" db="EMBL/GenBank/DDBJ databases">
        <title>Candidatus Reconcilibacillus cellulovorans genome.</title>
        <authorList>
            <person name="Kolinko S."/>
            <person name="Wu Y.-W."/>
            <person name="Tachea F."/>
            <person name="Denzel E."/>
            <person name="Hiras J."/>
            <person name="Baecker N."/>
            <person name="Chan L.J."/>
            <person name="Eichorst S.A."/>
            <person name="Frey D."/>
            <person name="Adams P.D."/>
            <person name="Pray T."/>
            <person name="Tanjore D."/>
            <person name="Petzold C.J."/>
            <person name="Gladden J.M."/>
            <person name="Simmons B.A."/>
            <person name="Singer S.W."/>
        </authorList>
    </citation>
    <scope>NUCLEOTIDE SEQUENCE [LARGE SCALE GENOMIC DNA]</scope>
    <source>
        <strain evidence="9">JTherm</strain>
    </source>
</reference>
<dbReference type="SUPFAM" id="SSF158472">
    <property type="entry name" value="HAMP domain-like"/>
    <property type="match status" value="1"/>
</dbReference>
<evidence type="ECO:0000256" key="6">
    <source>
        <dbReference type="ARBA" id="ARBA00023136"/>
    </source>
</evidence>
<evidence type="ECO:0000259" key="8">
    <source>
        <dbReference type="PROSITE" id="PS50885"/>
    </source>
</evidence>
<dbReference type="GO" id="GO:0000155">
    <property type="term" value="F:phosphorelay sensor kinase activity"/>
    <property type="evidence" value="ECO:0007669"/>
    <property type="project" value="InterPro"/>
</dbReference>
<dbReference type="Proteomes" id="UP000243688">
    <property type="component" value="Unassembled WGS sequence"/>
</dbReference>
<dbReference type="SUPFAM" id="SSF55874">
    <property type="entry name" value="ATPase domain of HSP90 chaperone/DNA topoisomerase II/histidine kinase"/>
    <property type="match status" value="1"/>
</dbReference>
<keyword evidence="7" id="KW-1133">Transmembrane helix</keyword>
<sequence length="589" mass="66566">MPKYALFRKMVGLIVVLLLPILALYVYSNRTSTDVLADELTRSNMNQLLFFQSQVDADLGLMTLWPNLLIQDPDISDLRFAAPAGDSLSLDEIERIKRIQTKLRLQESSSDWTSRLLIYSPALGRVVSSYDVSPYNPAELAGRLRPGWQIFEETDSEGKKRLTFSLMTSSPYTFFDGPQEVNLIVEVRFGEENIASMLDRFKSDGRRDPFFYRPDAGVVYNRTADRGRIDRLVAALAERPLPDRDSRTVELDGARYLVHLAKSKVTGWYLIDYVPLSDILRPIARANMLFYGSVAGLLLMSSLVAYMLYAQVQIPVKQLVSGFQRLKNGDYAVRLAPKGNSEFRFVFDRFNSMVAQIEELFSRVYLEQIHAREARLKQLQSQINPHFFYNCFNFISSMAKLGDTGTIVAMTQNLARYYRYTTRQERDLVALDEELEFVRSYLEIQALRMKRLKYEIRVPSWMGKLLIPPLSLQPLVENAVLHGVEPSASAGLIRIAGETDGRSVALCVEDDGKGMSKESITALEAALDRPMDERSGCGLWNVHQRLKLRFGTDAGVKLGPSALGGLRAVLRWPLPAVGEVERDDRSVAG</sequence>
<keyword evidence="4" id="KW-0808">Transferase</keyword>
<dbReference type="Pfam" id="PF00672">
    <property type="entry name" value="HAMP"/>
    <property type="match status" value="1"/>
</dbReference>
<protein>
    <submittedName>
        <fullName evidence="9">Two-component sensor histidine kinase</fullName>
    </submittedName>
</protein>
<dbReference type="InterPro" id="IPR010559">
    <property type="entry name" value="Sig_transdc_His_kin_internal"/>
</dbReference>
<evidence type="ECO:0000313" key="10">
    <source>
        <dbReference type="Proteomes" id="UP000243688"/>
    </source>
</evidence>
<evidence type="ECO:0000256" key="1">
    <source>
        <dbReference type="ARBA" id="ARBA00004651"/>
    </source>
</evidence>
<dbReference type="CDD" id="cd06225">
    <property type="entry name" value="HAMP"/>
    <property type="match status" value="1"/>
</dbReference>
<keyword evidence="5 9" id="KW-0418">Kinase</keyword>
<dbReference type="InterPro" id="IPR003660">
    <property type="entry name" value="HAMP_dom"/>
</dbReference>
<evidence type="ECO:0000256" key="3">
    <source>
        <dbReference type="ARBA" id="ARBA00022553"/>
    </source>
</evidence>
<dbReference type="EMBL" id="MOXJ01000007">
    <property type="protein sequence ID" value="PDO10977.1"/>
    <property type="molecule type" value="Genomic_DNA"/>
</dbReference>
<dbReference type="Pfam" id="PF06580">
    <property type="entry name" value="His_kinase"/>
    <property type="match status" value="1"/>
</dbReference>
<dbReference type="InterPro" id="IPR050640">
    <property type="entry name" value="Bact_2-comp_sensor_kinase"/>
</dbReference>
<dbReference type="Gene3D" id="3.30.565.10">
    <property type="entry name" value="Histidine kinase-like ATPase, C-terminal domain"/>
    <property type="match status" value="1"/>
</dbReference>
<accession>A0A2A6E2J2</accession>
<proteinExistence type="predicted"/>
<evidence type="ECO:0000313" key="9">
    <source>
        <dbReference type="EMBL" id="PDO10977.1"/>
    </source>
</evidence>
<dbReference type="Pfam" id="PF02518">
    <property type="entry name" value="HATPase_c"/>
    <property type="match status" value="1"/>
</dbReference>
<comment type="caution">
    <text evidence="9">The sequence shown here is derived from an EMBL/GenBank/DDBJ whole genome shotgun (WGS) entry which is preliminary data.</text>
</comment>
<name>A0A2A6E2J2_9BACL</name>
<keyword evidence="3" id="KW-0597">Phosphoprotein</keyword>
<dbReference type="PANTHER" id="PTHR34220">
    <property type="entry name" value="SENSOR HISTIDINE KINASE YPDA"/>
    <property type="match status" value="1"/>
</dbReference>
<dbReference type="SMART" id="SM00304">
    <property type="entry name" value="HAMP"/>
    <property type="match status" value="1"/>
</dbReference>
<feature type="domain" description="HAMP" evidence="8">
    <location>
        <begin position="310"/>
        <end position="362"/>
    </location>
</feature>
<feature type="transmembrane region" description="Helical" evidence="7">
    <location>
        <begin position="288"/>
        <end position="309"/>
    </location>
</feature>
<evidence type="ECO:0000256" key="7">
    <source>
        <dbReference type="SAM" id="Phobius"/>
    </source>
</evidence>
<evidence type="ECO:0000256" key="5">
    <source>
        <dbReference type="ARBA" id="ARBA00022777"/>
    </source>
</evidence>
<keyword evidence="7" id="KW-0812">Transmembrane</keyword>
<gene>
    <name evidence="9" type="ORF">BLM47_04420</name>
</gene>
<dbReference type="AlphaFoldDB" id="A0A2A6E2J2"/>
<dbReference type="Gene3D" id="6.10.340.10">
    <property type="match status" value="1"/>
</dbReference>
<evidence type="ECO:0000256" key="2">
    <source>
        <dbReference type="ARBA" id="ARBA00022475"/>
    </source>
</evidence>
<comment type="subcellular location">
    <subcellularLocation>
        <location evidence="1">Cell membrane</location>
        <topology evidence="1">Multi-pass membrane protein</topology>
    </subcellularLocation>
</comment>
<dbReference type="PANTHER" id="PTHR34220:SF7">
    <property type="entry name" value="SENSOR HISTIDINE KINASE YPDA"/>
    <property type="match status" value="1"/>
</dbReference>
<dbReference type="GO" id="GO:0005886">
    <property type="term" value="C:plasma membrane"/>
    <property type="evidence" value="ECO:0007669"/>
    <property type="project" value="UniProtKB-SubCell"/>
</dbReference>
<organism evidence="9 10">
    <name type="scientific">Candidatus Reconcilbacillus cellulovorans</name>
    <dbReference type="NCBI Taxonomy" id="1906605"/>
    <lineage>
        <taxon>Bacteria</taxon>
        <taxon>Bacillati</taxon>
        <taxon>Bacillota</taxon>
        <taxon>Bacilli</taxon>
        <taxon>Bacillales</taxon>
        <taxon>Paenibacillaceae</taxon>
        <taxon>Candidatus Reconcilbacillus</taxon>
    </lineage>
</organism>
<dbReference type="PROSITE" id="PS50885">
    <property type="entry name" value="HAMP"/>
    <property type="match status" value="1"/>
</dbReference>
<dbReference type="InterPro" id="IPR003594">
    <property type="entry name" value="HATPase_dom"/>
</dbReference>